<protein>
    <submittedName>
        <fullName evidence="2">Citrate transporter</fullName>
    </submittedName>
</protein>
<keyword evidence="1" id="KW-0472">Membrane</keyword>
<proteinExistence type="predicted"/>
<evidence type="ECO:0000256" key="1">
    <source>
        <dbReference type="SAM" id="Phobius"/>
    </source>
</evidence>
<evidence type="ECO:0000313" key="3">
    <source>
        <dbReference type="Proteomes" id="UP000254346"/>
    </source>
</evidence>
<accession>A0A379VZ03</accession>
<dbReference type="AlphaFoldDB" id="A0A379VZ03"/>
<dbReference type="Proteomes" id="UP000254346">
    <property type="component" value="Unassembled WGS sequence"/>
</dbReference>
<reference evidence="2 3" key="1">
    <citation type="submission" date="2018-06" db="EMBL/GenBank/DDBJ databases">
        <authorList>
            <consortium name="Pathogen Informatics"/>
            <person name="Doyle S."/>
        </authorList>
    </citation>
    <scope>NUCLEOTIDE SEQUENCE [LARGE SCALE GENOMIC DNA]</scope>
    <source>
        <strain evidence="2 3">NCTC8256</strain>
    </source>
</reference>
<keyword evidence="1" id="KW-1133">Transmembrane helix</keyword>
<gene>
    <name evidence="2" type="ORF">NCTC8256_05954</name>
</gene>
<dbReference type="EMBL" id="UGXR01000001">
    <property type="protein sequence ID" value="SUH11879.1"/>
    <property type="molecule type" value="Genomic_DNA"/>
</dbReference>
<sequence length="78" mass="8457">MSGAAEGSYGIHLNYVPYLLLHTPVLGWLKGAVLIALICWLFPGKPHPPRDMTPLPPMSHDEKRLAWLLAGGVDALGD</sequence>
<organism evidence="2 3">
    <name type="scientific">Salmonella enterica I</name>
    <dbReference type="NCBI Taxonomy" id="59201"/>
    <lineage>
        <taxon>Bacteria</taxon>
        <taxon>Pseudomonadati</taxon>
        <taxon>Pseudomonadota</taxon>
        <taxon>Gammaproteobacteria</taxon>
        <taxon>Enterobacterales</taxon>
        <taxon>Enterobacteriaceae</taxon>
        <taxon>Salmonella</taxon>
    </lineage>
</organism>
<evidence type="ECO:0000313" key="2">
    <source>
        <dbReference type="EMBL" id="SUH11879.1"/>
    </source>
</evidence>
<feature type="transmembrane region" description="Helical" evidence="1">
    <location>
        <begin position="25"/>
        <end position="42"/>
    </location>
</feature>
<keyword evidence="1" id="KW-0812">Transmembrane</keyword>
<name>A0A379VZ03_SALET</name>